<dbReference type="EMBL" id="LKAM01000001">
    <property type="protein sequence ID" value="KUM50887.1"/>
    <property type="molecule type" value="Genomic_DNA"/>
</dbReference>
<name>A0A117NJ24_PICGL</name>
<evidence type="ECO:0000313" key="1">
    <source>
        <dbReference type="EMBL" id="KUM50887.1"/>
    </source>
</evidence>
<accession>A0A117NJ24</accession>
<gene>
    <name evidence="1" type="ORF">ABT39_MTgene733</name>
</gene>
<proteinExistence type="predicted"/>
<sequence length="54" mass="5994">MPSRQHVCWPPSFCAPLSEDSPFVRPSQKTFSIDQSINQSLSKPNPLPLLALLS</sequence>
<dbReference type="AlphaFoldDB" id="A0A117NJ24"/>
<organism evidence="1">
    <name type="scientific">Picea glauca</name>
    <name type="common">White spruce</name>
    <name type="synonym">Pinus glauca</name>
    <dbReference type="NCBI Taxonomy" id="3330"/>
    <lineage>
        <taxon>Eukaryota</taxon>
        <taxon>Viridiplantae</taxon>
        <taxon>Streptophyta</taxon>
        <taxon>Embryophyta</taxon>
        <taxon>Tracheophyta</taxon>
        <taxon>Spermatophyta</taxon>
        <taxon>Pinopsida</taxon>
        <taxon>Pinidae</taxon>
        <taxon>Conifers I</taxon>
        <taxon>Pinales</taxon>
        <taxon>Pinaceae</taxon>
        <taxon>Picea</taxon>
    </lineage>
</organism>
<comment type="caution">
    <text evidence="1">The sequence shown here is derived from an EMBL/GenBank/DDBJ whole genome shotgun (WGS) entry which is preliminary data.</text>
</comment>
<protein>
    <submittedName>
        <fullName evidence="1">Uncharacterized protein</fullName>
    </submittedName>
</protein>
<reference evidence="1" key="1">
    <citation type="journal article" date="2015" name="Genome Biol. Evol.">
        <title>Organellar Genomes of White Spruce (Picea glauca): Assembly and Annotation.</title>
        <authorList>
            <person name="Jackman S.D."/>
            <person name="Warren R.L."/>
            <person name="Gibb E.A."/>
            <person name="Vandervalk B.P."/>
            <person name="Mohamadi H."/>
            <person name="Chu J."/>
            <person name="Raymond A."/>
            <person name="Pleasance S."/>
            <person name="Coope R."/>
            <person name="Wildung M.R."/>
            <person name="Ritland C.E."/>
            <person name="Bousquet J."/>
            <person name="Jones S.J."/>
            <person name="Bohlmann J."/>
            <person name="Birol I."/>
        </authorList>
    </citation>
    <scope>NUCLEOTIDE SEQUENCE [LARGE SCALE GENOMIC DNA]</scope>
    <source>
        <tissue evidence="1">Flushing bud</tissue>
    </source>
</reference>
<geneLocation type="mitochondrion" evidence="1"/>
<keyword evidence="1" id="KW-0496">Mitochondrion</keyword>